<feature type="domain" description="Glycosyl transferase family 51" evidence="11">
    <location>
        <begin position="34"/>
        <end position="208"/>
    </location>
</feature>
<reference evidence="13" key="1">
    <citation type="submission" date="2015-07" db="EMBL/GenBank/DDBJ databases">
        <title>Draft genome sequence of the purine-degrading Gottschalkia purinilyticum DSM 1384 (formerly Clostridium purinilyticum).</title>
        <authorList>
            <person name="Poehlein A."/>
            <person name="Schiel-Bengelsdorf B."/>
            <person name="Bengelsdorf F.R."/>
            <person name="Daniel R."/>
            <person name="Duerre P."/>
        </authorList>
    </citation>
    <scope>NUCLEOTIDE SEQUENCE [LARGE SCALE GENOMIC DNA]</scope>
    <source>
        <strain evidence="13">DSM 1384</strain>
    </source>
</reference>
<evidence type="ECO:0000256" key="5">
    <source>
        <dbReference type="ARBA" id="ARBA00022960"/>
    </source>
</evidence>
<evidence type="ECO:0000256" key="8">
    <source>
        <dbReference type="ARBA" id="ARBA00023136"/>
    </source>
</evidence>
<dbReference type="GO" id="GO:0071555">
    <property type="term" value="P:cell wall organization"/>
    <property type="evidence" value="ECO:0007669"/>
    <property type="project" value="UniProtKB-KW"/>
</dbReference>
<dbReference type="EC" id="2.4.2.-" evidence="12"/>
<dbReference type="PANTHER" id="PTHR32282">
    <property type="entry name" value="BINDING PROTEIN TRANSPEPTIDASE, PUTATIVE-RELATED"/>
    <property type="match status" value="1"/>
</dbReference>
<keyword evidence="4" id="KW-0812">Transmembrane</keyword>
<comment type="subcellular location">
    <subcellularLocation>
        <location evidence="1">Membrane</location>
    </subcellularLocation>
</comment>
<dbReference type="GO" id="GO:0030288">
    <property type="term" value="C:outer membrane-bounded periplasmic space"/>
    <property type="evidence" value="ECO:0007669"/>
    <property type="project" value="TreeGrafter"/>
</dbReference>
<feature type="signal peptide" evidence="10">
    <location>
        <begin position="1"/>
        <end position="22"/>
    </location>
</feature>
<dbReference type="PANTHER" id="PTHR32282:SF33">
    <property type="entry name" value="PEPTIDOGLYCAN GLYCOSYLTRANSFERASE"/>
    <property type="match status" value="1"/>
</dbReference>
<dbReference type="EMBL" id="LGSS01000001">
    <property type="protein sequence ID" value="KNF10001.1"/>
    <property type="molecule type" value="Genomic_DNA"/>
</dbReference>
<evidence type="ECO:0000256" key="1">
    <source>
        <dbReference type="ARBA" id="ARBA00004370"/>
    </source>
</evidence>
<evidence type="ECO:0000313" key="13">
    <source>
        <dbReference type="Proteomes" id="UP000037267"/>
    </source>
</evidence>
<dbReference type="SUPFAM" id="SSF53955">
    <property type="entry name" value="Lysozyme-like"/>
    <property type="match status" value="1"/>
</dbReference>
<dbReference type="Proteomes" id="UP000037267">
    <property type="component" value="Unassembled WGS sequence"/>
</dbReference>
<keyword evidence="3 12" id="KW-0808">Transferase</keyword>
<evidence type="ECO:0000256" key="3">
    <source>
        <dbReference type="ARBA" id="ARBA00022679"/>
    </source>
</evidence>
<dbReference type="GO" id="GO:0008955">
    <property type="term" value="F:peptidoglycan glycosyltransferase activity"/>
    <property type="evidence" value="ECO:0007669"/>
    <property type="project" value="TreeGrafter"/>
</dbReference>
<evidence type="ECO:0000259" key="11">
    <source>
        <dbReference type="Pfam" id="PF00912"/>
    </source>
</evidence>
<keyword evidence="13" id="KW-1185">Reference proteome</keyword>
<dbReference type="Gene3D" id="1.10.3810.10">
    <property type="entry name" value="Biosynthetic peptidoglycan transglycosylase-like"/>
    <property type="match status" value="1"/>
</dbReference>
<dbReference type="GO" id="GO:0008360">
    <property type="term" value="P:regulation of cell shape"/>
    <property type="evidence" value="ECO:0007669"/>
    <property type="project" value="UniProtKB-KW"/>
</dbReference>
<keyword evidence="12" id="KW-0378">Hydrolase</keyword>
<keyword evidence="5" id="KW-0133">Cell shape</keyword>
<sequence>MKKTVFLSLIIVIILSSINSFANGVYNDKYSIDENLIEQISANVSNYTKINKIPEDLINAVVSVEDKRFYRHYGFDIIGIGRAFITNIKEGTIKEGGSTITQQLAKNLFFSNEKTLKRKLKELIVAIKIENEYTKDEILEMYLNLIYFGEESYGVQNASLTYFNKNVEDLSLEECAMLAGLPQAPSAYSPLKYPDKAKRRQERVLKAMTENGYVEQNLEMFKVQLKPEVSR</sequence>
<evidence type="ECO:0000256" key="6">
    <source>
        <dbReference type="ARBA" id="ARBA00022984"/>
    </source>
</evidence>
<dbReference type="Pfam" id="PF00912">
    <property type="entry name" value="Transgly"/>
    <property type="match status" value="1"/>
</dbReference>
<proteinExistence type="predicted"/>
<keyword evidence="6" id="KW-0573">Peptidoglycan synthesis</keyword>
<organism evidence="12 13">
    <name type="scientific">Gottschalkia purinilytica</name>
    <name type="common">Clostridium purinilyticum</name>
    <dbReference type="NCBI Taxonomy" id="1503"/>
    <lineage>
        <taxon>Bacteria</taxon>
        <taxon>Bacillati</taxon>
        <taxon>Bacillota</taxon>
        <taxon>Tissierellia</taxon>
        <taxon>Tissierellales</taxon>
        <taxon>Gottschalkiaceae</taxon>
        <taxon>Gottschalkia</taxon>
    </lineage>
</organism>
<dbReference type="STRING" id="1503.CLPU_1c01660"/>
<dbReference type="InterPro" id="IPR001264">
    <property type="entry name" value="Glyco_trans_51"/>
</dbReference>
<dbReference type="AlphaFoldDB" id="A0A0L0WEZ5"/>
<dbReference type="EC" id="3.4.-.-" evidence="12"/>
<evidence type="ECO:0000256" key="9">
    <source>
        <dbReference type="ARBA" id="ARBA00023316"/>
    </source>
</evidence>
<dbReference type="InterPro" id="IPR050396">
    <property type="entry name" value="Glycosyltr_51/Transpeptidase"/>
</dbReference>
<protein>
    <submittedName>
        <fullName evidence="12">Penicillin-binding protein 1A</fullName>
        <ecNumber evidence="12">2.4.2.-</ecNumber>
        <ecNumber evidence="12">3.4.-.-</ecNumber>
    </submittedName>
</protein>
<accession>A0A0L0WEZ5</accession>
<evidence type="ECO:0000256" key="10">
    <source>
        <dbReference type="SAM" id="SignalP"/>
    </source>
</evidence>
<dbReference type="InterPro" id="IPR036950">
    <property type="entry name" value="PBP_transglycosylase"/>
</dbReference>
<dbReference type="OrthoDB" id="9766909at2"/>
<dbReference type="GO" id="GO:0009252">
    <property type="term" value="P:peptidoglycan biosynthetic process"/>
    <property type="evidence" value="ECO:0007669"/>
    <property type="project" value="UniProtKB-KW"/>
</dbReference>
<evidence type="ECO:0000256" key="2">
    <source>
        <dbReference type="ARBA" id="ARBA00004752"/>
    </source>
</evidence>
<dbReference type="GO" id="GO:0016787">
    <property type="term" value="F:hydrolase activity"/>
    <property type="evidence" value="ECO:0007669"/>
    <property type="project" value="UniProtKB-KW"/>
</dbReference>
<keyword evidence="10" id="KW-0732">Signal</keyword>
<dbReference type="GO" id="GO:0016020">
    <property type="term" value="C:membrane"/>
    <property type="evidence" value="ECO:0007669"/>
    <property type="project" value="UniProtKB-SubCell"/>
</dbReference>
<evidence type="ECO:0000256" key="4">
    <source>
        <dbReference type="ARBA" id="ARBA00022692"/>
    </source>
</evidence>
<gene>
    <name evidence="12" type="primary">mrcA</name>
    <name evidence="12" type="ORF">CLPU_1c01660</name>
</gene>
<dbReference type="PATRIC" id="fig|1503.3.peg.1036"/>
<dbReference type="InterPro" id="IPR023346">
    <property type="entry name" value="Lysozyme-like_dom_sf"/>
</dbReference>
<dbReference type="FunFam" id="1.10.3810.10:FF:000003">
    <property type="entry name" value="Penicillin-binding protein 1a"/>
    <property type="match status" value="1"/>
</dbReference>
<comment type="caution">
    <text evidence="12">The sequence shown here is derived from an EMBL/GenBank/DDBJ whole genome shotgun (WGS) entry which is preliminary data.</text>
</comment>
<evidence type="ECO:0000313" key="12">
    <source>
        <dbReference type="EMBL" id="KNF10001.1"/>
    </source>
</evidence>
<keyword evidence="12" id="KW-0328">Glycosyltransferase</keyword>
<keyword evidence="7" id="KW-1133">Transmembrane helix</keyword>
<dbReference type="RefSeq" id="WP_050353732.1">
    <property type="nucleotide sequence ID" value="NZ_LGSS01000001.1"/>
</dbReference>
<evidence type="ECO:0000256" key="7">
    <source>
        <dbReference type="ARBA" id="ARBA00022989"/>
    </source>
</evidence>
<keyword evidence="9" id="KW-0961">Cell wall biogenesis/degradation</keyword>
<name>A0A0L0WEZ5_GOTPU</name>
<comment type="pathway">
    <text evidence="2">Cell wall biogenesis; peptidoglycan biosynthesis.</text>
</comment>
<keyword evidence="8" id="KW-0472">Membrane</keyword>
<feature type="chain" id="PRO_5005551175" evidence="10">
    <location>
        <begin position="23"/>
        <end position="231"/>
    </location>
</feature>